<organism evidence="2 3">
    <name type="scientific">Apteryx owenii</name>
    <name type="common">Little spotted kiwi</name>
    <dbReference type="NCBI Taxonomy" id="8824"/>
    <lineage>
        <taxon>Eukaryota</taxon>
        <taxon>Metazoa</taxon>
        <taxon>Chordata</taxon>
        <taxon>Craniata</taxon>
        <taxon>Vertebrata</taxon>
        <taxon>Euteleostomi</taxon>
        <taxon>Archelosauria</taxon>
        <taxon>Archosauria</taxon>
        <taxon>Dinosauria</taxon>
        <taxon>Saurischia</taxon>
        <taxon>Theropoda</taxon>
        <taxon>Coelurosauria</taxon>
        <taxon>Aves</taxon>
        <taxon>Palaeognathae</taxon>
        <taxon>Apterygiformes</taxon>
        <taxon>Apterygidae</taxon>
        <taxon>Apteryx</taxon>
    </lineage>
</organism>
<proteinExistence type="predicted"/>
<evidence type="ECO:0000313" key="3">
    <source>
        <dbReference type="Proteomes" id="UP000694424"/>
    </source>
</evidence>
<dbReference type="GO" id="GO:0036064">
    <property type="term" value="C:ciliary basal body"/>
    <property type="evidence" value="ECO:0007669"/>
    <property type="project" value="TreeGrafter"/>
</dbReference>
<dbReference type="Ensembl" id="ENSAOWT00000023675.1">
    <property type="protein sequence ID" value="ENSAOWP00000020900.1"/>
    <property type="gene ID" value="ENSAOWG00000014141.1"/>
</dbReference>
<keyword evidence="3" id="KW-1185">Reference proteome</keyword>
<dbReference type="GO" id="GO:0120200">
    <property type="term" value="C:rod photoreceptor outer segment"/>
    <property type="evidence" value="ECO:0007669"/>
    <property type="project" value="TreeGrafter"/>
</dbReference>
<name>A0A8B9Q1K3_APTOW</name>
<dbReference type="PANTHER" id="PTHR14917:SF3">
    <property type="entry name" value="SPERMATOGENESIS ASSOCIATED 7"/>
    <property type="match status" value="1"/>
</dbReference>
<dbReference type="GO" id="GO:0005930">
    <property type="term" value="C:axoneme"/>
    <property type="evidence" value="ECO:0007669"/>
    <property type="project" value="TreeGrafter"/>
</dbReference>
<reference evidence="2" key="1">
    <citation type="submission" date="2025-05" db="UniProtKB">
        <authorList>
            <consortium name="Ensembl"/>
        </authorList>
    </citation>
    <scope>IDENTIFICATION</scope>
</reference>
<dbReference type="AlphaFoldDB" id="A0A8B9Q1K3"/>
<dbReference type="GO" id="GO:0045494">
    <property type="term" value="P:photoreceptor cell maintenance"/>
    <property type="evidence" value="ECO:0007669"/>
    <property type="project" value="TreeGrafter"/>
</dbReference>
<sequence length="331" mass="37836">MIAMVPTYSMMGPFRGHLSLKSSPFSPGSSCKLSNQYIIQDHMAAHYKQLMSAKAAVDSSAPKSLHTSVKYNDQQKRDRPIQAFENYKKDHVRSLSASPFKSRSVFPGQQKGSRSLLEKSHLYLQSGQNNCSLTKRELPPFVPFQKLPSRTLSPAFTARKTIQNPAQDTLSQTHVHEANTGRLSASPLLQSHMHMSSCSRKKTFQNSFNKTYSRDLLDKHSVCFTEKKQRFTPRILKTSHQSALVKHRYYNPPHKKKNLSPGRPPLKSVDVDNEKKGDLRSFLEDALVRPHSDHFCEKPVEQNHELWFTDSDMPLSPRSQLQEKRNIVYQC</sequence>
<dbReference type="Pfam" id="PF15244">
    <property type="entry name" value="HSD3"/>
    <property type="match status" value="1"/>
</dbReference>
<dbReference type="GO" id="GO:0000226">
    <property type="term" value="P:microtubule cytoskeleton organization"/>
    <property type="evidence" value="ECO:0007669"/>
    <property type="project" value="TreeGrafter"/>
</dbReference>
<protein>
    <submittedName>
        <fullName evidence="2">Uncharacterized protein</fullName>
    </submittedName>
</protein>
<dbReference type="GO" id="GO:0120206">
    <property type="term" value="C:photoreceptor distal connecting cilium"/>
    <property type="evidence" value="ECO:0007669"/>
    <property type="project" value="TreeGrafter"/>
</dbReference>
<dbReference type="Proteomes" id="UP000694424">
    <property type="component" value="Unplaced"/>
</dbReference>
<evidence type="ECO:0000256" key="1">
    <source>
        <dbReference type="SAM" id="MobiDB-lite"/>
    </source>
</evidence>
<feature type="region of interest" description="Disordered" evidence="1">
    <location>
        <begin position="251"/>
        <end position="273"/>
    </location>
</feature>
<accession>A0A8B9Q1K3</accession>
<dbReference type="Ensembl" id="ENSAOWT00000023677.1">
    <property type="protein sequence ID" value="ENSAOWP00000020902.1"/>
    <property type="gene ID" value="ENSAOWG00000014141.1"/>
</dbReference>
<dbReference type="InterPro" id="IPR029357">
    <property type="entry name" value="SPATA7"/>
</dbReference>
<evidence type="ECO:0000313" key="2">
    <source>
        <dbReference type="Ensembl" id="ENSAOWP00000020900.1"/>
    </source>
</evidence>
<dbReference type="PANTHER" id="PTHR14917">
    <property type="entry name" value="SPERMATOGENESIS-ASSOCIATED PROTEIN 7"/>
    <property type="match status" value="1"/>
</dbReference>